<dbReference type="PANTHER" id="PTHR36923:SF3">
    <property type="entry name" value="FERREDOXIN"/>
    <property type="match status" value="1"/>
</dbReference>
<evidence type="ECO:0000259" key="7">
    <source>
        <dbReference type="PROSITE" id="PS51379"/>
    </source>
</evidence>
<feature type="domain" description="4Fe-4S ferredoxin-type" evidence="7">
    <location>
        <begin position="1"/>
        <end position="29"/>
    </location>
</feature>
<dbReference type="Proteomes" id="UP001169242">
    <property type="component" value="Unassembled WGS sequence"/>
</dbReference>
<sequence>MKARVDKDICIGCGLCESTCSEIFTIEDDGLAVAIEGDILESLVEQAEEAKDGCPVSAIEIDEE</sequence>
<evidence type="ECO:0000313" key="9">
    <source>
        <dbReference type="Proteomes" id="UP001169242"/>
    </source>
</evidence>
<evidence type="ECO:0000256" key="3">
    <source>
        <dbReference type="ARBA" id="ARBA00022982"/>
    </source>
</evidence>
<keyword evidence="4 6" id="KW-0408">Iron</keyword>
<gene>
    <name evidence="8" type="ORF">PBV87_06735</name>
</gene>
<evidence type="ECO:0000313" key="8">
    <source>
        <dbReference type="EMBL" id="MDA3731184.1"/>
    </source>
</evidence>
<dbReference type="InterPro" id="IPR051269">
    <property type="entry name" value="Fe-S_cluster_ET"/>
</dbReference>
<dbReference type="AlphaFoldDB" id="A0AA42DLQ2"/>
<keyword evidence="1 6" id="KW-0813">Transport</keyword>
<evidence type="ECO:0000256" key="6">
    <source>
        <dbReference type="RuleBase" id="RU368020"/>
    </source>
</evidence>
<accession>A0AA42DLQ2</accession>
<dbReference type="SUPFAM" id="SSF54862">
    <property type="entry name" value="4Fe-4S ferredoxins"/>
    <property type="match status" value="1"/>
</dbReference>
<keyword evidence="3 6" id="KW-0249">Electron transport</keyword>
<dbReference type="InterPro" id="IPR017896">
    <property type="entry name" value="4Fe4S_Fe-S-bd"/>
</dbReference>
<comment type="caution">
    <text evidence="8">The sequence shown here is derived from an EMBL/GenBank/DDBJ whole genome shotgun (WGS) entry which is preliminary data.</text>
</comment>
<proteinExistence type="predicted"/>
<evidence type="ECO:0000256" key="4">
    <source>
        <dbReference type="ARBA" id="ARBA00023004"/>
    </source>
</evidence>
<dbReference type="GO" id="GO:0051536">
    <property type="term" value="F:iron-sulfur cluster binding"/>
    <property type="evidence" value="ECO:0007669"/>
    <property type="project" value="UniProtKB-KW"/>
</dbReference>
<reference evidence="8" key="1">
    <citation type="journal article" date="2023" name="Int. J. Syst. Evol. Microbiol.">
        <title>&lt;i&gt;Holtiella tumoricola&lt;/i&gt; gen. nov. sp. nov., isolated from a human clinical sample.</title>
        <authorList>
            <person name="Allen-Vercoe E."/>
            <person name="Daigneault M.C."/>
            <person name="Vancuren S.J."/>
            <person name="Cochrane K."/>
            <person name="O'Neal L.L."/>
            <person name="Sankaranarayanan K."/>
            <person name="Lawson P.A."/>
        </authorList>
    </citation>
    <scope>NUCLEOTIDE SEQUENCE</scope>
    <source>
        <strain evidence="8">CC70A</strain>
    </source>
</reference>
<dbReference type="PROSITE" id="PS51379">
    <property type="entry name" value="4FE4S_FER_2"/>
    <property type="match status" value="1"/>
</dbReference>
<protein>
    <recommendedName>
        <fullName evidence="6">Ferredoxin</fullName>
    </recommendedName>
</protein>
<dbReference type="RefSeq" id="WP_053982540.1">
    <property type="nucleotide sequence ID" value="NZ_JAQIFT010000028.1"/>
</dbReference>
<comment type="function">
    <text evidence="6">Ferredoxins are iron-sulfur proteins that transfer electrons in a wide variety of metabolic reactions.</text>
</comment>
<dbReference type="Gene3D" id="3.30.70.20">
    <property type="match status" value="1"/>
</dbReference>
<dbReference type="EMBL" id="JAQIFT010000028">
    <property type="protein sequence ID" value="MDA3731184.1"/>
    <property type="molecule type" value="Genomic_DNA"/>
</dbReference>
<organism evidence="8 9">
    <name type="scientific">Holtiella tumoricola</name>
    <dbReference type="NCBI Taxonomy" id="3018743"/>
    <lineage>
        <taxon>Bacteria</taxon>
        <taxon>Bacillati</taxon>
        <taxon>Bacillota</taxon>
        <taxon>Clostridia</taxon>
        <taxon>Lachnospirales</taxon>
        <taxon>Cellulosilyticaceae</taxon>
        <taxon>Holtiella</taxon>
    </lineage>
</organism>
<dbReference type="InterPro" id="IPR001080">
    <property type="entry name" value="3Fe4S_ferredoxin"/>
</dbReference>
<evidence type="ECO:0000256" key="1">
    <source>
        <dbReference type="ARBA" id="ARBA00022448"/>
    </source>
</evidence>
<dbReference type="PRINTS" id="PR00352">
    <property type="entry name" value="3FE4SFRDOXIN"/>
</dbReference>
<evidence type="ECO:0000256" key="2">
    <source>
        <dbReference type="ARBA" id="ARBA00022723"/>
    </source>
</evidence>
<dbReference type="Pfam" id="PF13370">
    <property type="entry name" value="Fer4_13"/>
    <property type="match status" value="1"/>
</dbReference>
<keyword evidence="9" id="KW-1185">Reference proteome</keyword>
<keyword evidence="2 6" id="KW-0479">Metal-binding</keyword>
<dbReference type="GO" id="GO:0009055">
    <property type="term" value="F:electron transfer activity"/>
    <property type="evidence" value="ECO:0007669"/>
    <property type="project" value="UniProtKB-UniRule"/>
</dbReference>
<dbReference type="PANTHER" id="PTHR36923">
    <property type="entry name" value="FERREDOXIN"/>
    <property type="match status" value="1"/>
</dbReference>
<name>A0AA42DLQ2_9FIRM</name>
<evidence type="ECO:0000256" key="5">
    <source>
        <dbReference type="ARBA" id="ARBA00023014"/>
    </source>
</evidence>
<keyword evidence="5 6" id="KW-0411">Iron-sulfur</keyword>
<dbReference type="GO" id="GO:0005506">
    <property type="term" value="F:iron ion binding"/>
    <property type="evidence" value="ECO:0007669"/>
    <property type="project" value="UniProtKB-UniRule"/>
</dbReference>